<gene>
    <name evidence="6" type="ORF">DYS74_05695</name>
</gene>
<evidence type="ECO:0000256" key="4">
    <source>
        <dbReference type="ARBA" id="ARBA00022842"/>
    </source>
</evidence>
<dbReference type="InterPro" id="IPR015797">
    <property type="entry name" value="NUDIX_hydrolase-like_dom_sf"/>
</dbReference>
<evidence type="ECO:0000259" key="5">
    <source>
        <dbReference type="PROSITE" id="PS51462"/>
    </source>
</evidence>
<accession>A0A421BSU5</accession>
<dbReference type="GO" id="GO:0034432">
    <property type="term" value="F:bis(5'-adenosyl)-pentaphosphatase activity"/>
    <property type="evidence" value="ECO:0007669"/>
    <property type="project" value="TreeGrafter"/>
</dbReference>
<dbReference type="Pfam" id="PF00293">
    <property type="entry name" value="NUDIX"/>
    <property type="match status" value="1"/>
</dbReference>
<evidence type="ECO:0000313" key="6">
    <source>
        <dbReference type="EMBL" id="RLL71371.1"/>
    </source>
</evidence>
<reference evidence="6 7" key="1">
    <citation type="submission" date="2018-10" db="EMBL/GenBank/DDBJ databases">
        <title>Rhodobacter sp . BO-81.</title>
        <authorList>
            <person name="Im W.T."/>
        </authorList>
    </citation>
    <scope>NUCLEOTIDE SEQUENCE [LARGE SCALE GENOMIC DNA]</scope>
    <source>
        <strain evidence="6 7">BO-81</strain>
    </source>
</reference>
<dbReference type="GO" id="GO:0046872">
    <property type="term" value="F:metal ion binding"/>
    <property type="evidence" value="ECO:0007669"/>
    <property type="project" value="UniProtKB-KW"/>
</dbReference>
<feature type="domain" description="Nudix hydrolase" evidence="5">
    <location>
        <begin position="9"/>
        <end position="148"/>
    </location>
</feature>
<comment type="caution">
    <text evidence="6">The sequence shown here is derived from an EMBL/GenBank/DDBJ whole genome shotgun (WGS) entry which is preliminary data.</text>
</comment>
<dbReference type="Gene3D" id="3.90.79.10">
    <property type="entry name" value="Nucleoside Triphosphate Pyrophosphohydrolase"/>
    <property type="match status" value="1"/>
</dbReference>
<evidence type="ECO:0000256" key="1">
    <source>
        <dbReference type="ARBA" id="ARBA00001946"/>
    </source>
</evidence>
<dbReference type="AlphaFoldDB" id="A0A421BSU5"/>
<keyword evidence="2" id="KW-0479">Metal-binding</keyword>
<evidence type="ECO:0000313" key="7">
    <source>
        <dbReference type="Proteomes" id="UP000279673"/>
    </source>
</evidence>
<keyword evidence="7" id="KW-1185">Reference proteome</keyword>
<dbReference type="InterPro" id="IPR000086">
    <property type="entry name" value="NUDIX_hydrolase_dom"/>
</dbReference>
<dbReference type="GO" id="GO:1901911">
    <property type="term" value="P:adenosine 5'-(hexahydrogen pentaphosphate) catabolic process"/>
    <property type="evidence" value="ECO:0007669"/>
    <property type="project" value="TreeGrafter"/>
</dbReference>
<dbReference type="PANTHER" id="PTHR12629">
    <property type="entry name" value="DIPHOSPHOINOSITOL POLYPHOSPHATE PHOSPHOHYDROLASE"/>
    <property type="match status" value="1"/>
</dbReference>
<dbReference type="Proteomes" id="UP000279673">
    <property type="component" value="Unassembled WGS sequence"/>
</dbReference>
<comment type="cofactor">
    <cofactor evidence="1">
        <name>Mg(2+)</name>
        <dbReference type="ChEBI" id="CHEBI:18420"/>
    </cofactor>
</comment>
<dbReference type="GO" id="GO:0000298">
    <property type="term" value="F:endopolyphosphatase activity"/>
    <property type="evidence" value="ECO:0007669"/>
    <property type="project" value="TreeGrafter"/>
</dbReference>
<dbReference type="GO" id="GO:0034431">
    <property type="term" value="F:bis(5'-adenosyl)-hexaphosphatase activity"/>
    <property type="evidence" value="ECO:0007669"/>
    <property type="project" value="TreeGrafter"/>
</dbReference>
<dbReference type="GO" id="GO:0071543">
    <property type="term" value="P:diphosphoinositol polyphosphate metabolic process"/>
    <property type="evidence" value="ECO:0007669"/>
    <property type="project" value="TreeGrafter"/>
</dbReference>
<dbReference type="GO" id="GO:1901909">
    <property type="term" value="P:diadenosine hexaphosphate catabolic process"/>
    <property type="evidence" value="ECO:0007669"/>
    <property type="project" value="TreeGrafter"/>
</dbReference>
<dbReference type="GO" id="GO:0008486">
    <property type="term" value="F:diphosphoinositol-polyphosphate diphosphatase activity"/>
    <property type="evidence" value="ECO:0007669"/>
    <property type="project" value="TreeGrafter"/>
</dbReference>
<dbReference type="GO" id="GO:1901907">
    <property type="term" value="P:diadenosine pentaphosphate catabolic process"/>
    <property type="evidence" value="ECO:0007669"/>
    <property type="project" value="TreeGrafter"/>
</dbReference>
<dbReference type="SUPFAM" id="SSF55811">
    <property type="entry name" value="Nudix"/>
    <property type="match status" value="1"/>
</dbReference>
<proteinExistence type="predicted"/>
<protein>
    <submittedName>
        <fullName evidence="6">NUDIX hydrolase</fullName>
    </submittedName>
</protein>
<evidence type="ECO:0000256" key="3">
    <source>
        <dbReference type="ARBA" id="ARBA00022801"/>
    </source>
</evidence>
<dbReference type="GO" id="GO:0005737">
    <property type="term" value="C:cytoplasm"/>
    <property type="evidence" value="ECO:0007669"/>
    <property type="project" value="TreeGrafter"/>
</dbReference>
<keyword evidence="4" id="KW-0460">Magnesium</keyword>
<dbReference type="RefSeq" id="WP_121531792.1">
    <property type="nucleotide sequence ID" value="NZ_RCHI01000004.1"/>
</dbReference>
<evidence type="ECO:0000256" key="2">
    <source>
        <dbReference type="ARBA" id="ARBA00022723"/>
    </source>
</evidence>
<name>A0A421BSU5_9RHOB</name>
<dbReference type="InterPro" id="IPR047198">
    <property type="entry name" value="DDP-like_NUDIX"/>
</dbReference>
<organism evidence="6 7">
    <name type="scientific">Paenirhodobacter hankyongi</name>
    <dbReference type="NCBI Taxonomy" id="2294033"/>
    <lineage>
        <taxon>Bacteria</taxon>
        <taxon>Pseudomonadati</taxon>
        <taxon>Pseudomonadota</taxon>
        <taxon>Alphaproteobacteria</taxon>
        <taxon>Rhodobacterales</taxon>
        <taxon>Rhodobacter group</taxon>
        <taxon>Paenirhodobacter</taxon>
    </lineage>
</organism>
<sequence length="150" mass="16408">MKFERKLALLRDAQGAVPVQFAALCTRHKAGRLEVLLITSRDTGRWILPKGWPMAGKSGGETALTEAWEEAGVVGHLTGEALGSYGALKELVTGTPMPSRVEVHPVRVERLAAKFPEKGQRRRKWMTAKKAAKSVAEPELATLLRALARD</sequence>
<keyword evidence="3 6" id="KW-0378">Hydrolase</keyword>
<dbReference type="PROSITE" id="PS51462">
    <property type="entry name" value="NUDIX"/>
    <property type="match status" value="1"/>
</dbReference>
<dbReference type="PANTHER" id="PTHR12629:SF0">
    <property type="entry name" value="DIPHOSPHOINOSITOL-POLYPHOSPHATE DIPHOSPHATASE"/>
    <property type="match status" value="1"/>
</dbReference>
<dbReference type="CDD" id="cd04666">
    <property type="entry name" value="NUDIX_DIPP2_like_Nudt4"/>
    <property type="match status" value="1"/>
</dbReference>
<dbReference type="EMBL" id="RCHI01000004">
    <property type="protein sequence ID" value="RLL71371.1"/>
    <property type="molecule type" value="Genomic_DNA"/>
</dbReference>